<dbReference type="Proteomes" id="UP000615760">
    <property type="component" value="Unassembled WGS sequence"/>
</dbReference>
<gene>
    <name evidence="2" type="ORF">GCM10007424_17020</name>
</gene>
<feature type="transmembrane region" description="Helical" evidence="1">
    <location>
        <begin position="127"/>
        <end position="154"/>
    </location>
</feature>
<feature type="transmembrane region" description="Helical" evidence="1">
    <location>
        <begin position="161"/>
        <end position="182"/>
    </location>
</feature>
<feature type="transmembrane region" description="Helical" evidence="1">
    <location>
        <begin position="74"/>
        <end position="107"/>
    </location>
</feature>
<keyword evidence="1" id="KW-0812">Transmembrane</keyword>
<sequence>MLASVFNKSRPINHVIVGIALVLVYFLHIFRSFDSENSTTFLFQKLGLLFVLLLSLFWVNFITQKNNLSENNAYTMLFFLSFIILFPTALGNSNIIMANFFILLALRRLISLQSLIAPKQKIFDACFWIFIAAIFHFWSIGFILLVYVSIVFHVSGDYKNWLIPFIALFGVGILLAMASLLFNQDYISHIIEQATTSFDFLYFDNLFQRIAVFFLGLLSVLFLFPYIGSLNNKSLKKKFAGRKIILSFLIGVAIYVLSDNKNNGVFMYSFFPLAVMGTSYLENQKKDWLKELALITVVLIVIVLFVMQL</sequence>
<evidence type="ECO:0008006" key="4">
    <source>
        <dbReference type="Google" id="ProtNLM"/>
    </source>
</evidence>
<feature type="transmembrane region" description="Helical" evidence="1">
    <location>
        <begin position="264"/>
        <end position="281"/>
    </location>
</feature>
<evidence type="ECO:0000313" key="3">
    <source>
        <dbReference type="Proteomes" id="UP000615760"/>
    </source>
</evidence>
<feature type="transmembrane region" description="Helical" evidence="1">
    <location>
        <begin position="206"/>
        <end position="227"/>
    </location>
</feature>
<name>A0ABQ1JU02_9FLAO</name>
<keyword evidence="3" id="KW-1185">Reference proteome</keyword>
<dbReference type="Pfam" id="PF19992">
    <property type="entry name" value="DUF6427"/>
    <property type="match status" value="1"/>
</dbReference>
<keyword evidence="1" id="KW-0472">Membrane</keyword>
<accession>A0ABQ1JU02</accession>
<feature type="transmembrane region" description="Helical" evidence="1">
    <location>
        <begin position="288"/>
        <end position="307"/>
    </location>
</feature>
<protein>
    <recommendedName>
        <fullName evidence="4">Beta-carotene 15,15'-monooxygenase</fullName>
    </recommendedName>
</protein>
<evidence type="ECO:0000313" key="2">
    <source>
        <dbReference type="EMBL" id="GGB77552.1"/>
    </source>
</evidence>
<feature type="transmembrane region" description="Helical" evidence="1">
    <location>
        <begin position="239"/>
        <end position="258"/>
    </location>
</feature>
<keyword evidence="1" id="KW-1133">Transmembrane helix</keyword>
<dbReference type="RefSeq" id="WP_188620851.1">
    <property type="nucleotide sequence ID" value="NZ_BMJE01000004.1"/>
</dbReference>
<comment type="caution">
    <text evidence="2">The sequence shown here is derived from an EMBL/GenBank/DDBJ whole genome shotgun (WGS) entry which is preliminary data.</text>
</comment>
<proteinExistence type="predicted"/>
<dbReference type="EMBL" id="BMJE01000004">
    <property type="protein sequence ID" value="GGB77552.1"/>
    <property type="molecule type" value="Genomic_DNA"/>
</dbReference>
<feature type="transmembrane region" description="Helical" evidence="1">
    <location>
        <begin position="12"/>
        <end position="30"/>
    </location>
</feature>
<dbReference type="InterPro" id="IPR045625">
    <property type="entry name" value="DUF6427"/>
</dbReference>
<feature type="transmembrane region" description="Helical" evidence="1">
    <location>
        <begin position="42"/>
        <end position="62"/>
    </location>
</feature>
<evidence type="ECO:0000256" key="1">
    <source>
        <dbReference type="SAM" id="Phobius"/>
    </source>
</evidence>
<reference evidence="3" key="1">
    <citation type="journal article" date="2019" name="Int. J. Syst. Evol. Microbiol.">
        <title>The Global Catalogue of Microorganisms (GCM) 10K type strain sequencing project: providing services to taxonomists for standard genome sequencing and annotation.</title>
        <authorList>
            <consortium name="The Broad Institute Genomics Platform"/>
            <consortium name="The Broad Institute Genome Sequencing Center for Infectious Disease"/>
            <person name="Wu L."/>
            <person name="Ma J."/>
        </authorList>
    </citation>
    <scope>NUCLEOTIDE SEQUENCE [LARGE SCALE GENOMIC DNA]</scope>
    <source>
        <strain evidence="3">CGMCC 1.15461</strain>
    </source>
</reference>
<organism evidence="2 3">
    <name type="scientific">Flavobacterium suaedae</name>
    <dbReference type="NCBI Taxonomy" id="1767027"/>
    <lineage>
        <taxon>Bacteria</taxon>
        <taxon>Pseudomonadati</taxon>
        <taxon>Bacteroidota</taxon>
        <taxon>Flavobacteriia</taxon>
        <taxon>Flavobacteriales</taxon>
        <taxon>Flavobacteriaceae</taxon>
        <taxon>Flavobacterium</taxon>
    </lineage>
</organism>